<keyword evidence="2" id="KW-0863">Zinc-finger</keyword>
<evidence type="ECO:0000313" key="7">
    <source>
        <dbReference type="EnsemblProtists" id="EOD27992"/>
    </source>
</evidence>
<feature type="transmembrane region" description="Helical" evidence="5">
    <location>
        <begin position="207"/>
        <end position="227"/>
    </location>
</feature>
<evidence type="ECO:0000256" key="2">
    <source>
        <dbReference type="ARBA" id="ARBA00022771"/>
    </source>
</evidence>
<dbReference type="OMA" id="WHVANAP"/>
<feature type="region of interest" description="Disordered" evidence="4">
    <location>
        <begin position="92"/>
        <end position="136"/>
    </location>
</feature>
<keyword evidence="5" id="KW-0812">Transmembrane</keyword>
<dbReference type="SUPFAM" id="SSF57850">
    <property type="entry name" value="RING/U-box"/>
    <property type="match status" value="1"/>
</dbReference>
<dbReference type="InterPro" id="IPR011016">
    <property type="entry name" value="Znf_RING-CH"/>
</dbReference>
<feature type="domain" description="RING-CH-type" evidence="6">
    <location>
        <begin position="136"/>
        <end position="203"/>
    </location>
</feature>
<dbReference type="HOGENOM" id="CLU_740688_0_0_1"/>
<keyword evidence="5" id="KW-0472">Membrane</keyword>
<feature type="transmembrane region" description="Helical" evidence="5">
    <location>
        <begin position="67"/>
        <end position="88"/>
    </location>
</feature>
<dbReference type="InterPro" id="IPR013083">
    <property type="entry name" value="Znf_RING/FYVE/PHD"/>
</dbReference>
<organism evidence="7 8">
    <name type="scientific">Emiliania huxleyi (strain CCMP1516)</name>
    <dbReference type="NCBI Taxonomy" id="280463"/>
    <lineage>
        <taxon>Eukaryota</taxon>
        <taxon>Haptista</taxon>
        <taxon>Haptophyta</taxon>
        <taxon>Prymnesiophyceae</taxon>
        <taxon>Isochrysidales</taxon>
        <taxon>Noelaerhabdaceae</taxon>
        <taxon>Emiliania</taxon>
    </lineage>
</organism>
<reference evidence="8" key="1">
    <citation type="journal article" date="2013" name="Nature">
        <title>Pan genome of the phytoplankton Emiliania underpins its global distribution.</title>
        <authorList>
            <person name="Read B.A."/>
            <person name="Kegel J."/>
            <person name="Klute M.J."/>
            <person name="Kuo A."/>
            <person name="Lefebvre S.C."/>
            <person name="Maumus F."/>
            <person name="Mayer C."/>
            <person name="Miller J."/>
            <person name="Monier A."/>
            <person name="Salamov A."/>
            <person name="Young J."/>
            <person name="Aguilar M."/>
            <person name="Claverie J.M."/>
            <person name="Frickenhaus S."/>
            <person name="Gonzalez K."/>
            <person name="Herman E.K."/>
            <person name="Lin Y.C."/>
            <person name="Napier J."/>
            <person name="Ogata H."/>
            <person name="Sarno A.F."/>
            <person name="Shmutz J."/>
            <person name="Schroeder D."/>
            <person name="de Vargas C."/>
            <person name="Verret F."/>
            <person name="von Dassow P."/>
            <person name="Valentin K."/>
            <person name="Van de Peer Y."/>
            <person name="Wheeler G."/>
            <person name="Dacks J.B."/>
            <person name="Delwiche C.F."/>
            <person name="Dyhrman S.T."/>
            <person name="Glockner G."/>
            <person name="John U."/>
            <person name="Richards T."/>
            <person name="Worden A.Z."/>
            <person name="Zhang X."/>
            <person name="Grigoriev I.V."/>
            <person name="Allen A.E."/>
            <person name="Bidle K."/>
            <person name="Borodovsky M."/>
            <person name="Bowler C."/>
            <person name="Brownlee C."/>
            <person name="Cock J.M."/>
            <person name="Elias M."/>
            <person name="Gladyshev V.N."/>
            <person name="Groth M."/>
            <person name="Guda C."/>
            <person name="Hadaegh A."/>
            <person name="Iglesias-Rodriguez M.D."/>
            <person name="Jenkins J."/>
            <person name="Jones B.M."/>
            <person name="Lawson T."/>
            <person name="Leese F."/>
            <person name="Lindquist E."/>
            <person name="Lobanov A."/>
            <person name="Lomsadze A."/>
            <person name="Malik S.B."/>
            <person name="Marsh M.E."/>
            <person name="Mackinder L."/>
            <person name="Mock T."/>
            <person name="Mueller-Roeber B."/>
            <person name="Pagarete A."/>
            <person name="Parker M."/>
            <person name="Probert I."/>
            <person name="Quesneville H."/>
            <person name="Raines C."/>
            <person name="Rensing S.A."/>
            <person name="Riano-Pachon D.M."/>
            <person name="Richier S."/>
            <person name="Rokitta S."/>
            <person name="Shiraiwa Y."/>
            <person name="Soanes D.M."/>
            <person name="van der Giezen M."/>
            <person name="Wahlund T.M."/>
            <person name="Williams B."/>
            <person name="Wilson W."/>
            <person name="Wolfe G."/>
            <person name="Wurch L.L."/>
        </authorList>
    </citation>
    <scope>NUCLEOTIDE SEQUENCE</scope>
</reference>
<dbReference type="KEGG" id="ehx:EMIHUDRAFT_457082"/>
<reference evidence="7" key="2">
    <citation type="submission" date="2024-10" db="UniProtKB">
        <authorList>
            <consortium name="EnsemblProtists"/>
        </authorList>
    </citation>
    <scope>IDENTIFICATION</scope>
</reference>
<dbReference type="EnsemblProtists" id="EOD27992">
    <property type="protein sequence ID" value="EOD27992"/>
    <property type="gene ID" value="EMIHUDRAFT_457082"/>
</dbReference>
<dbReference type="SMART" id="SM00744">
    <property type="entry name" value="RINGv"/>
    <property type="match status" value="1"/>
</dbReference>
<evidence type="ECO:0000256" key="5">
    <source>
        <dbReference type="SAM" id="Phobius"/>
    </source>
</evidence>
<keyword evidence="3" id="KW-0862">Zinc</keyword>
<evidence type="ECO:0000313" key="8">
    <source>
        <dbReference type="Proteomes" id="UP000013827"/>
    </source>
</evidence>
<dbReference type="Pfam" id="PF12906">
    <property type="entry name" value="RINGv"/>
    <property type="match status" value="1"/>
</dbReference>
<dbReference type="PROSITE" id="PS51292">
    <property type="entry name" value="ZF_RING_CH"/>
    <property type="match status" value="1"/>
</dbReference>
<evidence type="ECO:0000256" key="1">
    <source>
        <dbReference type="ARBA" id="ARBA00022723"/>
    </source>
</evidence>
<protein>
    <recommendedName>
        <fullName evidence="6">RING-CH-type domain-containing protein</fullName>
    </recommendedName>
</protein>
<dbReference type="Proteomes" id="UP000013827">
    <property type="component" value="Unassembled WGS sequence"/>
</dbReference>
<dbReference type="RefSeq" id="XP_005780421.1">
    <property type="nucleotide sequence ID" value="XM_005780364.1"/>
</dbReference>
<keyword evidence="5" id="KW-1133">Transmembrane helix</keyword>
<dbReference type="PaxDb" id="2903-EOD27992"/>
<evidence type="ECO:0000256" key="4">
    <source>
        <dbReference type="SAM" id="MobiDB-lite"/>
    </source>
</evidence>
<sequence>MEITVVEASGAREKVAVGQQATLGELRRRILSLSLRSCTLARSAPAKTLHICFDGGVLGPDRDATSLVALGVTGAPVVVVILASAAAASGQAPPQGPALGSSSSPSSLGQPTRSAEEGGGEPPPPPPTAAAPAASLDPPEDALCRICFGGEGENGLGRLIAPCLCSGSMKYVHVPCLNEWRTASANASSLYECEQCRYKYNIARTELVRAVAVSLLLLSVAAGALLLGPLHPEALLYRLVEFEPSNPWSWGPRWAATARRCNLLRGRWVRGYCGGSRCDRVVAGTLPVACVGLYHSLYAAWLQNRRVSNARVPHVSNSWIIGLLTMFATNGMRFARVLVAIGLAHSCRSAYHQCQHLSKRALTRWGTRILSARA</sequence>
<name>A0A0D3JWV7_EMIH1</name>
<keyword evidence="1" id="KW-0479">Metal-binding</keyword>
<dbReference type="GeneID" id="17273537"/>
<dbReference type="STRING" id="2903.R1CZ62"/>
<dbReference type="Gene3D" id="3.30.40.10">
    <property type="entry name" value="Zinc/RING finger domain, C3HC4 (zinc finger)"/>
    <property type="match status" value="1"/>
</dbReference>
<keyword evidence="8" id="KW-1185">Reference proteome</keyword>
<evidence type="ECO:0000259" key="6">
    <source>
        <dbReference type="PROSITE" id="PS51292"/>
    </source>
</evidence>
<proteinExistence type="predicted"/>
<dbReference type="PANTHER" id="PTHR46347:SF1">
    <property type="entry name" value="RING_FYVE_PHD ZINC FINGER SUPERFAMILY PROTEIN"/>
    <property type="match status" value="1"/>
</dbReference>
<accession>A0A0D3JWV7</accession>
<feature type="compositionally biased region" description="Low complexity" evidence="4">
    <location>
        <begin position="92"/>
        <end position="111"/>
    </location>
</feature>
<dbReference type="AlphaFoldDB" id="A0A0D3JWV7"/>
<dbReference type="eggNOG" id="KOG1609">
    <property type="taxonomic scope" value="Eukaryota"/>
</dbReference>
<evidence type="ECO:0000256" key="3">
    <source>
        <dbReference type="ARBA" id="ARBA00022833"/>
    </source>
</evidence>
<feature type="transmembrane region" description="Helical" evidence="5">
    <location>
        <begin position="281"/>
        <end position="301"/>
    </location>
</feature>
<dbReference type="GO" id="GO:0008270">
    <property type="term" value="F:zinc ion binding"/>
    <property type="evidence" value="ECO:0007669"/>
    <property type="project" value="UniProtKB-KW"/>
</dbReference>
<dbReference type="PANTHER" id="PTHR46347">
    <property type="entry name" value="RING/FYVE/PHD ZINC FINGER SUPERFAMILY PROTEIN"/>
    <property type="match status" value="1"/>
</dbReference>
<dbReference type="CDD" id="cd16495">
    <property type="entry name" value="RING_CH-C4HC3_MARCH"/>
    <property type="match status" value="1"/>
</dbReference>